<evidence type="ECO:0000313" key="3">
    <source>
        <dbReference type="EMBL" id="OXA45655.1"/>
    </source>
</evidence>
<evidence type="ECO:0000313" key="4">
    <source>
        <dbReference type="Proteomes" id="UP000198287"/>
    </source>
</evidence>
<accession>A0A226DJF9</accession>
<feature type="region of interest" description="Disordered" evidence="1">
    <location>
        <begin position="304"/>
        <end position="327"/>
    </location>
</feature>
<name>A0A226DJF9_FOLCA</name>
<dbReference type="SMART" id="SM00355">
    <property type="entry name" value="ZnF_C2H2"/>
    <property type="match status" value="2"/>
</dbReference>
<evidence type="ECO:0000259" key="2">
    <source>
        <dbReference type="PROSITE" id="PS00028"/>
    </source>
</evidence>
<dbReference type="Gene3D" id="3.30.160.60">
    <property type="entry name" value="Classic Zinc Finger"/>
    <property type="match status" value="1"/>
</dbReference>
<evidence type="ECO:0000256" key="1">
    <source>
        <dbReference type="SAM" id="MobiDB-lite"/>
    </source>
</evidence>
<dbReference type="Proteomes" id="UP000198287">
    <property type="component" value="Unassembled WGS sequence"/>
</dbReference>
<comment type="caution">
    <text evidence="3">The sequence shown here is derived from an EMBL/GenBank/DDBJ whole genome shotgun (WGS) entry which is preliminary data.</text>
</comment>
<reference evidence="3 4" key="1">
    <citation type="submission" date="2015-12" db="EMBL/GenBank/DDBJ databases">
        <title>The genome of Folsomia candida.</title>
        <authorList>
            <person name="Faddeeva A."/>
            <person name="Derks M.F."/>
            <person name="Anvar Y."/>
            <person name="Smit S."/>
            <person name="Van Straalen N."/>
            <person name="Roelofs D."/>
        </authorList>
    </citation>
    <scope>NUCLEOTIDE SEQUENCE [LARGE SCALE GENOMIC DNA]</scope>
    <source>
        <strain evidence="3 4">VU population</strain>
        <tissue evidence="3">Whole body</tissue>
    </source>
</reference>
<organism evidence="3 4">
    <name type="scientific">Folsomia candida</name>
    <name type="common">Springtail</name>
    <dbReference type="NCBI Taxonomy" id="158441"/>
    <lineage>
        <taxon>Eukaryota</taxon>
        <taxon>Metazoa</taxon>
        <taxon>Ecdysozoa</taxon>
        <taxon>Arthropoda</taxon>
        <taxon>Hexapoda</taxon>
        <taxon>Collembola</taxon>
        <taxon>Entomobryomorpha</taxon>
        <taxon>Isotomoidea</taxon>
        <taxon>Isotomidae</taxon>
        <taxon>Proisotominae</taxon>
        <taxon>Folsomia</taxon>
    </lineage>
</organism>
<dbReference type="InterPro" id="IPR013087">
    <property type="entry name" value="Znf_C2H2_type"/>
</dbReference>
<sequence length="327" mass="37724">MAWDRVLKICTLCRIPCSKKGNFDRHFTKYHHPSNPAECVVSGCGCRFKSTQALNLHMTKDHQLPDAHAILEDGQVQIWAERVKLQHNNDQIGMYVGKSKSYHAFRAANSRDNEDSQCVIVDFESEGLCQGDHRSARKLFLVERDGREEGETDEQHKMRFKLKVWAHKVYARQHFLNPVYSNYRSQYKLSTEQKEMIHDAIQKSDLKDQYSKMPQRSLIYREWRKSAVGRIAREKTAGFKPLAKWEDDDDDNDDKQPLRAILVELGKTHSRLAIREQLDKLSQEEKNRGAVGLGEVALKRVGNNSCEDDNFMHTKRKSGGDSSASFN</sequence>
<dbReference type="AlphaFoldDB" id="A0A226DJF9"/>
<keyword evidence="4" id="KW-1185">Reference proteome</keyword>
<proteinExistence type="predicted"/>
<feature type="domain" description="C2H2-type" evidence="2">
    <location>
        <begin position="39"/>
        <end position="62"/>
    </location>
</feature>
<dbReference type="EMBL" id="LNIX01000017">
    <property type="protein sequence ID" value="OXA45655.1"/>
    <property type="molecule type" value="Genomic_DNA"/>
</dbReference>
<gene>
    <name evidence="3" type="ORF">Fcan01_19617</name>
</gene>
<protein>
    <recommendedName>
        <fullName evidence="2">C2H2-type domain-containing protein</fullName>
    </recommendedName>
</protein>
<dbReference type="PROSITE" id="PS00028">
    <property type="entry name" value="ZINC_FINGER_C2H2_1"/>
    <property type="match status" value="1"/>
</dbReference>